<evidence type="ECO:0000256" key="5">
    <source>
        <dbReference type="ARBA" id="ARBA00022989"/>
    </source>
</evidence>
<dbReference type="Gene3D" id="3.90.550.10">
    <property type="entry name" value="Spore Coat Polysaccharide Biosynthesis Protein SpsA, Chain A"/>
    <property type="match status" value="1"/>
</dbReference>
<dbReference type="PANTHER" id="PTHR43867">
    <property type="entry name" value="CELLULOSE SYNTHASE CATALYTIC SUBUNIT A [UDP-FORMING]"/>
    <property type="match status" value="1"/>
</dbReference>
<dbReference type="InterPro" id="IPR050321">
    <property type="entry name" value="Glycosyltr_2/OpgH_subfam"/>
</dbReference>
<comment type="subcellular location">
    <subcellularLocation>
        <location evidence="1">Membrane</location>
        <topology evidence="1">Multi-pass membrane protein</topology>
    </subcellularLocation>
</comment>
<accession>A0ABT3H7S4</accession>
<evidence type="ECO:0000256" key="4">
    <source>
        <dbReference type="ARBA" id="ARBA00022692"/>
    </source>
</evidence>
<feature type="region of interest" description="Disordered" evidence="7">
    <location>
        <begin position="773"/>
        <end position="801"/>
    </location>
</feature>
<evidence type="ECO:0000256" key="7">
    <source>
        <dbReference type="SAM" id="MobiDB-lite"/>
    </source>
</evidence>
<evidence type="ECO:0000313" key="9">
    <source>
        <dbReference type="EMBL" id="MCW2306428.1"/>
    </source>
</evidence>
<keyword evidence="10" id="KW-1185">Reference proteome</keyword>
<keyword evidence="6 8" id="KW-0472">Membrane</keyword>
<feature type="transmembrane region" description="Helical" evidence="8">
    <location>
        <begin position="348"/>
        <end position="366"/>
    </location>
</feature>
<evidence type="ECO:0000256" key="6">
    <source>
        <dbReference type="ARBA" id="ARBA00023136"/>
    </source>
</evidence>
<evidence type="ECO:0000256" key="8">
    <source>
        <dbReference type="SAM" id="Phobius"/>
    </source>
</evidence>
<dbReference type="PANTHER" id="PTHR43867:SF2">
    <property type="entry name" value="CELLULOSE SYNTHASE CATALYTIC SUBUNIT A [UDP-FORMING]"/>
    <property type="match status" value="1"/>
</dbReference>
<feature type="transmembrane region" description="Helical" evidence="8">
    <location>
        <begin position="706"/>
        <end position="725"/>
    </location>
</feature>
<keyword evidence="2" id="KW-0328">Glycosyltransferase</keyword>
<feature type="transmembrane region" description="Helical" evidence="8">
    <location>
        <begin position="655"/>
        <end position="686"/>
    </location>
</feature>
<gene>
    <name evidence="9" type="ORF">M2319_000747</name>
</gene>
<sequence length="801" mass="86186">MHPAQAFLDRLPGRPPRNLLKTIGADRPRAFDDAIPPGTGFLVHVGLGGAEIRALAQRARAFGLSVAEQALADGRLGEAALTRALSVHLSLPMLSGASLPVPAATKVFLARAGAKGLRHLMIDGGPLGPRLAVAPPPARIERFIALIRRHPELGHRIVLVETTLIARTAAACRAEIVAEVAETPELLLTWAGLSRPDALALGAEGREVGIDPFVLAVRRGRVTADRLADALADLAGCPRLDRFMLTDACDGLRPGDYRGQTIARTTTRDGPRIAVVPRTETVPRLLQMLTRDPGLVEKTAVVAEGTVEARLRTRHARRDCAEAVVLLARGMPELSAARRMTTVEGGTFLALAAVTSLVGAAIAPVAVVLAEILSAGVIAAVTLPRLLAAVERRGKPPTSAPLADTDLPDYTVLVPLYREKRTLPGLVAALQALDYPAEKLDIKLIVEVDDATTRGRLTDLALSPAMDVVAVPQLGPRTKPKALAHALAFAAGDLVTIFDAEDRPEPDQLRRVAERFADGPAGLGCIQASLAIDHAGDNWLTRHFALEYAALFDGLMPWLARRGFAFPLGGTSNHIRREALDAVRGWDPFNVTEDADLGYRLARQGWTMATIASTTWEEAPLTLPVWFRQRTRWYKGWLQTWLVHMRRPVRLYRELGLADFAMFQLLIGGGLAVLALHLVLAATLGGVALGVVPPPDAFAGGRATPLVLHGTIGLFGWLAPSLLIWRAARRRRLKTPARFFLTLPVYWLLMAAALVAAIGDLILRPLHWAKTEHGLAHRPPPPQSSEAEPGRSPSAARQGRC</sequence>
<keyword evidence="5 8" id="KW-1133">Transmembrane helix</keyword>
<keyword evidence="3" id="KW-0808">Transferase</keyword>
<dbReference type="InterPro" id="IPR029044">
    <property type="entry name" value="Nucleotide-diphossugar_trans"/>
</dbReference>
<evidence type="ECO:0000313" key="10">
    <source>
        <dbReference type="Proteomes" id="UP001209755"/>
    </source>
</evidence>
<dbReference type="Proteomes" id="UP001209755">
    <property type="component" value="Unassembled WGS sequence"/>
</dbReference>
<dbReference type="SUPFAM" id="SSF53448">
    <property type="entry name" value="Nucleotide-diphospho-sugar transferases"/>
    <property type="match status" value="1"/>
</dbReference>
<feature type="transmembrane region" description="Helical" evidence="8">
    <location>
        <begin position="737"/>
        <end position="758"/>
    </location>
</feature>
<evidence type="ECO:0000256" key="2">
    <source>
        <dbReference type="ARBA" id="ARBA00022676"/>
    </source>
</evidence>
<keyword evidence="4 8" id="KW-0812">Transmembrane</keyword>
<evidence type="ECO:0000256" key="1">
    <source>
        <dbReference type="ARBA" id="ARBA00004141"/>
    </source>
</evidence>
<reference evidence="10" key="1">
    <citation type="submission" date="2023-07" db="EMBL/GenBank/DDBJ databases">
        <title>Genome sequencing of Purple Non-Sulfur Bacteria from various extreme environments.</title>
        <authorList>
            <person name="Mayer M."/>
        </authorList>
    </citation>
    <scope>NUCLEOTIDE SEQUENCE [LARGE SCALE GENOMIC DNA]</scope>
    <source>
        <strain evidence="10">DSM 17935</strain>
    </source>
</reference>
<evidence type="ECO:0000256" key="3">
    <source>
        <dbReference type="ARBA" id="ARBA00022679"/>
    </source>
</evidence>
<dbReference type="Pfam" id="PF13641">
    <property type="entry name" value="Glyco_tranf_2_3"/>
    <property type="match status" value="1"/>
</dbReference>
<name>A0ABT3H7S4_9HYPH</name>
<comment type="caution">
    <text evidence="9">The sequence shown here is derived from an EMBL/GenBank/DDBJ whole genome shotgun (WGS) entry which is preliminary data.</text>
</comment>
<proteinExistence type="predicted"/>
<protein>
    <submittedName>
        <fullName evidence="9">Glycosyltransferase involved in cell wall biosynthesis</fullName>
    </submittedName>
</protein>
<organism evidence="9 10">
    <name type="scientific">Rhodobium gokarnense</name>
    <dbReference type="NCBI Taxonomy" id="364296"/>
    <lineage>
        <taxon>Bacteria</taxon>
        <taxon>Pseudomonadati</taxon>
        <taxon>Pseudomonadota</taxon>
        <taxon>Alphaproteobacteria</taxon>
        <taxon>Hyphomicrobiales</taxon>
        <taxon>Rhodobiaceae</taxon>
        <taxon>Rhodobium</taxon>
    </lineage>
</organism>
<dbReference type="EMBL" id="JAOQNS010000002">
    <property type="protein sequence ID" value="MCW2306428.1"/>
    <property type="molecule type" value="Genomic_DNA"/>
</dbReference>